<feature type="transmembrane region" description="Helical" evidence="2">
    <location>
        <begin position="633"/>
        <end position="658"/>
    </location>
</feature>
<organism evidence="3 4">
    <name type="scientific">Apiosordaria backusii</name>
    <dbReference type="NCBI Taxonomy" id="314023"/>
    <lineage>
        <taxon>Eukaryota</taxon>
        <taxon>Fungi</taxon>
        <taxon>Dikarya</taxon>
        <taxon>Ascomycota</taxon>
        <taxon>Pezizomycotina</taxon>
        <taxon>Sordariomycetes</taxon>
        <taxon>Sordariomycetidae</taxon>
        <taxon>Sordariales</taxon>
        <taxon>Lasiosphaeriaceae</taxon>
        <taxon>Apiosordaria</taxon>
    </lineage>
</organism>
<feature type="compositionally biased region" description="Basic and acidic residues" evidence="1">
    <location>
        <begin position="520"/>
        <end position="529"/>
    </location>
</feature>
<proteinExistence type="predicted"/>
<protein>
    <submittedName>
        <fullName evidence="3">Uncharacterized protein</fullName>
    </submittedName>
</protein>
<feature type="compositionally biased region" description="Polar residues" evidence="1">
    <location>
        <begin position="168"/>
        <end position="182"/>
    </location>
</feature>
<name>A0AA39ZS33_9PEZI</name>
<sequence length="666" mass="72700">MFNAFQSALQSMGEALQPDLDYLNDSDQDSTYASDSQRSSGEQKPESDTDSNHEEQENDAPVTAQGSDDENANDAAPANPKPEGTATASPATPQAANHSDSPSDYSEDESKNSSPKQPTNQALEQPQNDESGDENDDINSIDLSLLQSPTPSKIEKRAARAAQFGGQLVNNSEDVTGPTGSVNDDGDSFDRTLLQSPTPSETERRAARAARFGPARSENGDLDSFDLSLLNSPTPSEIERRAARAARFGVQPDGDDNGSPTTRVSASPTVTPQASSGYYRPTKEQLLARAELVENTPADELYFGHPNPFYLRNPDLLAWPTDPDMSDYEKNVQRTIKTLEWYHDLPENETIPKWMEDLVRQITNWACPDQNNDAETVARGDSSTYNSSSTGSVKSGQFGAEYFEQPGAFYWESPSDVRWALLKRGVKGRPRVETQTSETAANPTVTPQKPEQTPQEPEQTPQEQPTHSSPPTTNQRTAEPLRPSETGSPSTQPNERGSPSTRTNETGPPPKRKANSPKESPSKRGRTDEAGSSSRSGGVGQFDGGADTPDGARRIRRRKSSTPAVVRPRRVPTASATTINPGHVQRQKQQSGGFTWWDFIMLVLLLFSLAYAYNYNNLIVAGYGGHMNGGHFGWHTLLTFVGWFHILCVMAPCFYFGARFSGGISD</sequence>
<feature type="compositionally biased region" description="Polar residues" evidence="1">
    <location>
        <begin position="29"/>
        <end position="40"/>
    </location>
</feature>
<feature type="compositionally biased region" description="Polar residues" evidence="1">
    <location>
        <begin position="112"/>
        <end position="129"/>
    </location>
</feature>
<feature type="compositionally biased region" description="Low complexity" evidence="1">
    <location>
        <begin position="73"/>
        <end position="104"/>
    </location>
</feature>
<evidence type="ECO:0000313" key="3">
    <source>
        <dbReference type="EMBL" id="KAK0702612.1"/>
    </source>
</evidence>
<comment type="caution">
    <text evidence="3">The sequence shown here is derived from an EMBL/GenBank/DDBJ whole genome shotgun (WGS) entry which is preliminary data.</text>
</comment>
<keyword evidence="2" id="KW-0472">Membrane</keyword>
<feature type="compositionally biased region" description="Acidic residues" evidence="1">
    <location>
        <begin position="130"/>
        <end position="139"/>
    </location>
</feature>
<feature type="compositionally biased region" description="Polar residues" evidence="1">
    <location>
        <begin position="141"/>
        <end position="151"/>
    </location>
</feature>
<dbReference type="EMBL" id="JAUKTV010000024">
    <property type="protein sequence ID" value="KAK0702612.1"/>
    <property type="molecule type" value="Genomic_DNA"/>
</dbReference>
<feature type="transmembrane region" description="Helical" evidence="2">
    <location>
        <begin position="594"/>
        <end position="613"/>
    </location>
</feature>
<accession>A0AA39ZS33</accession>
<feature type="compositionally biased region" description="Polar residues" evidence="1">
    <location>
        <begin position="467"/>
        <end position="477"/>
    </location>
</feature>
<evidence type="ECO:0000256" key="1">
    <source>
        <dbReference type="SAM" id="MobiDB-lite"/>
    </source>
</evidence>
<feature type="region of interest" description="Disordered" evidence="1">
    <location>
        <begin position="427"/>
        <end position="570"/>
    </location>
</feature>
<evidence type="ECO:0000313" key="4">
    <source>
        <dbReference type="Proteomes" id="UP001172159"/>
    </source>
</evidence>
<reference evidence="3" key="1">
    <citation type="submission" date="2023-06" db="EMBL/GenBank/DDBJ databases">
        <title>Genome-scale phylogeny and comparative genomics of the fungal order Sordariales.</title>
        <authorList>
            <consortium name="Lawrence Berkeley National Laboratory"/>
            <person name="Hensen N."/>
            <person name="Bonometti L."/>
            <person name="Westerberg I."/>
            <person name="Brannstrom I.O."/>
            <person name="Guillou S."/>
            <person name="Cros-Aarteil S."/>
            <person name="Calhoun S."/>
            <person name="Haridas S."/>
            <person name="Kuo A."/>
            <person name="Mondo S."/>
            <person name="Pangilinan J."/>
            <person name="Riley R."/>
            <person name="Labutti K."/>
            <person name="Andreopoulos B."/>
            <person name="Lipzen A."/>
            <person name="Chen C."/>
            <person name="Yanf M."/>
            <person name="Daum C."/>
            <person name="Ng V."/>
            <person name="Clum A."/>
            <person name="Steindorff A."/>
            <person name="Ohm R."/>
            <person name="Martin F."/>
            <person name="Silar P."/>
            <person name="Natvig D."/>
            <person name="Lalanne C."/>
            <person name="Gautier V."/>
            <person name="Ament-Velasquez S.L."/>
            <person name="Kruys A."/>
            <person name="Hutchinson M.I."/>
            <person name="Powell A.J."/>
            <person name="Barry K."/>
            <person name="Miller A.N."/>
            <person name="Grigoriev I.V."/>
            <person name="Debuchy R."/>
            <person name="Gladieux P."/>
            <person name="Thoren M.H."/>
            <person name="Johannesson H."/>
        </authorList>
    </citation>
    <scope>NUCLEOTIDE SEQUENCE</scope>
    <source>
        <strain evidence="3">CBS 540.89</strain>
    </source>
</reference>
<feature type="compositionally biased region" description="Polar residues" evidence="1">
    <location>
        <begin position="258"/>
        <end position="276"/>
    </location>
</feature>
<feature type="compositionally biased region" description="Low complexity" evidence="1">
    <location>
        <begin position="446"/>
        <end position="466"/>
    </location>
</feature>
<dbReference type="AlphaFoldDB" id="A0AA39ZS33"/>
<feature type="compositionally biased region" description="Polar residues" evidence="1">
    <location>
        <begin position="433"/>
        <end position="445"/>
    </location>
</feature>
<feature type="region of interest" description="Disordered" evidence="1">
    <location>
        <begin position="16"/>
        <end position="231"/>
    </location>
</feature>
<evidence type="ECO:0000256" key="2">
    <source>
        <dbReference type="SAM" id="Phobius"/>
    </source>
</evidence>
<gene>
    <name evidence="3" type="ORF">B0T21DRAFT_416854</name>
</gene>
<keyword evidence="2" id="KW-0812">Transmembrane</keyword>
<keyword evidence="4" id="KW-1185">Reference proteome</keyword>
<keyword evidence="2" id="KW-1133">Transmembrane helix</keyword>
<feature type="compositionally biased region" description="Polar residues" evidence="1">
    <location>
        <begin position="485"/>
        <end position="506"/>
    </location>
</feature>
<feature type="region of interest" description="Disordered" evidence="1">
    <location>
        <begin position="248"/>
        <end position="277"/>
    </location>
</feature>
<feature type="compositionally biased region" description="Basic and acidic residues" evidence="1">
    <location>
        <begin position="41"/>
        <end position="55"/>
    </location>
</feature>
<dbReference type="Proteomes" id="UP001172159">
    <property type="component" value="Unassembled WGS sequence"/>
</dbReference>